<sequence length="761" mass="86326">MLKPVLFIFLFCFSNLIAQSKVTINGFVKDNYGKNIVGADVSLFTTDDLKLHVTTNTVGKFSIVILCGAINIEVQHIGYKNRSLQVEIKKDTSLFFTLDKSEFELKEVVVKNNIKRPITIGIGGKLSFSPQKMGNIPSLTGTPDIIKLLQLTPGVQNSGDGNSYIYVRGGDPGHNLMLYSDVTVYGMAHLLGVFPFYNADHITEVQFDRNNSNSKFGGRLSSTVSVLPYQIAPKDFSVQGNLGLLSSQVTLSVPITGKTGFYISGRKTYIDEIVGPLLKSSEDNANKESEDYRYGFYDSNFTFITEINKRNSLTLDSFLSGDKFTIDDPKTSLNADLKWSNVVISPTWKYSLSDAVIMKNSFFYTRYENDLQMKQTDINIGFSSYIQDLGFSNVFQYHIKNVSLESGFQYTLHNLLPQRFEVANLETITSGKQAEIIRANNTAVFANAKPKFSDKFSADLGLRLNYYTSDSNTTSYLHFEPRVMFYYFPKKDLSFYAAYTRQNQYINLITASSVGIPTDFWVAASEGIPSQSSNNFSIGSNKVFSKEISTSLNGYYRSMKNLIEYPYGLTQFNETTSLKNDILIGDGEAYGLEWMLKKDNGKFNGWISYTLSWSTRQFDGLNNGKPFYSKYDRRHNLALVGTYDFNRKWNVGLTQLFSSGNRFTMPTSWYFINNTPVREFDSYNNAQMPNYIRTDVSVNYSFFKTLKKESILNFSVFNTFNISNPIYVVLRVTVNGKKIAVDTDEKHLYSILPSISWRFKF</sequence>
<keyword evidence="3" id="KW-1134">Transmembrane beta strand</keyword>
<keyword evidence="7" id="KW-0472">Membrane</keyword>
<dbReference type="GO" id="GO:0015344">
    <property type="term" value="F:siderophore uptake transmembrane transporter activity"/>
    <property type="evidence" value="ECO:0007669"/>
    <property type="project" value="TreeGrafter"/>
</dbReference>
<feature type="domain" description="TonB-dependent receptor-like beta-barrel" evidence="11">
    <location>
        <begin position="285"/>
        <end position="718"/>
    </location>
</feature>
<dbReference type="AlphaFoldDB" id="A0A2W7TW60"/>
<dbReference type="InterPro" id="IPR008969">
    <property type="entry name" value="CarboxyPept-like_regulatory"/>
</dbReference>
<dbReference type="GO" id="GO:0009279">
    <property type="term" value="C:cell outer membrane"/>
    <property type="evidence" value="ECO:0007669"/>
    <property type="project" value="UniProtKB-SubCell"/>
</dbReference>
<keyword evidence="8" id="KW-0675">Receptor</keyword>
<dbReference type="SUPFAM" id="SSF49464">
    <property type="entry name" value="Carboxypeptidase regulatory domain-like"/>
    <property type="match status" value="1"/>
</dbReference>
<reference evidence="12 13" key="1">
    <citation type="submission" date="2018-06" db="EMBL/GenBank/DDBJ databases">
        <title>Flavobacterium sp IMCC34762, genome.</title>
        <authorList>
            <person name="Joung Y."/>
            <person name="Cho J."/>
            <person name="Song J."/>
        </authorList>
    </citation>
    <scope>NUCLEOTIDE SEQUENCE [LARGE SCALE GENOMIC DNA]</scope>
    <source>
        <strain evidence="12 13">IMCC34762</strain>
    </source>
</reference>
<evidence type="ECO:0000256" key="6">
    <source>
        <dbReference type="ARBA" id="ARBA00023077"/>
    </source>
</evidence>
<dbReference type="PANTHER" id="PTHR30069">
    <property type="entry name" value="TONB-DEPENDENT OUTER MEMBRANE RECEPTOR"/>
    <property type="match status" value="1"/>
</dbReference>
<evidence type="ECO:0000313" key="12">
    <source>
        <dbReference type="EMBL" id="PZX93764.1"/>
    </source>
</evidence>
<evidence type="ECO:0000256" key="5">
    <source>
        <dbReference type="ARBA" id="ARBA00022729"/>
    </source>
</evidence>
<dbReference type="Pfam" id="PF00593">
    <property type="entry name" value="TonB_dep_Rec_b-barrel"/>
    <property type="match status" value="1"/>
</dbReference>
<comment type="caution">
    <text evidence="12">The sequence shown here is derived from an EMBL/GenBank/DDBJ whole genome shotgun (WGS) entry which is preliminary data.</text>
</comment>
<evidence type="ECO:0000256" key="9">
    <source>
        <dbReference type="ARBA" id="ARBA00023237"/>
    </source>
</evidence>
<evidence type="ECO:0000256" key="2">
    <source>
        <dbReference type="ARBA" id="ARBA00022448"/>
    </source>
</evidence>
<evidence type="ECO:0000259" key="11">
    <source>
        <dbReference type="Pfam" id="PF00593"/>
    </source>
</evidence>
<feature type="signal peptide" evidence="10">
    <location>
        <begin position="1"/>
        <end position="18"/>
    </location>
</feature>
<keyword evidence="2" id="KW-0813">Transport</keyword>
<gene>
    <name evidence="12" type="ORF">DOS84_09140</name>
</gene>
<evidence type="ECO:0000256" key="3">
    <source>
        <dbReference type="ARBA" id="ARBA00022452"/>
    </source>
</evidence>
<evidence type="ECO:0000256" key="8">
    <source>
        <dbReference type="ARBA" id="ARBA00023170"/>
    </source>
</evidence>
<dbReference type="InterPro" id="IPR039426">
    <property type="entry name" value="TonB-dep_rcpt-like"/>
</dbReference>
<dbReference type="PANTHER" id="PTHR30069:SF29">
    <property type="entry name" value="HEMOGLOBIN AND HEMOGLOBIN-HAPTOGLOBIN-BINDING PROTEIN 1-RELATED"/>
    <property type="match status" value="1"/>
</dbReference>
<dbReference type="Gene3D" id="2.60.40.1120">
    <property type="entry name" value="Carboxypeptidase-like, regulatory domain"/>
    <property type="match status" value="1"/>
</dbReference>
<dbReference type="EMBL" id="QKXH01000005">
    <property type="protein sequence ID" value="PZX93764.1"/>
    <property type="molecule type" value="Genomic_DNA"/>
</dbReference>
<dbReference type="Proteomes" id="UP000249177">
    <property type="component" value="Unassembled WGS sequence"/>
</dbReference>
<comment type="subcellular location">
    <subcellularLocation>
        <location evidence="1">Cell outer membrane</location>
        <topology evidence="1">Multi-pass membrane protein</topology>
    </subcellularLocation>
</comment>
<evidence type="ECO:0000313" key="13">
    <source>
        <dbReference type="Proteomes" id="UP000249177"/>
    </source>
</evidence>
<proteinExistence type="predicted"/>
<dbReference type="InterPro" id="IPR000531">
    <property type="entry name" value="Beta-barrel_TonB"/>
</dbReference>
<feature type="chain" id="PRO_5015893761" evidence="10">
    <location>
        <begin position="19"/>
        <end position="761"/>
    </location>
</feature>
<evidence type="ECO:0000256" key="1">
    <source>
        <dbReference type="ARBA" id="ARBA00004571"/>
    </source>
</evidence>
<organism evidence="12 13">
    <name type="scientific">Flavobacterium aquariorum</name>
    <dbReference type="NCBI Taxonomy" id="2217670"/>
    <lineage>
        <taxon>Bacteria</taxon>
        <taxon>Pseudomonadati</taxon>
        <taxon>Bacteroidota</taxon>
        <taxon>Flavobacteriia</taxon>
        <taxon>Flavobacteriales</taxon>
        <taxon>Flavobacteriaceae</taxon>
        <taxon>Flavobacterium</taxon>
    </lineage>
</organism>
<evidence type="ECO:0000256" key="4">
    <source>
        <dbReference type="ARBA" id="ARBA00022692"/>
    </source>
</evidence>
<keyword evidence="9" id="KW-0998">Cell outer membrane</keyword>
<protein>
    <submittedName>
        <fullName evidence="12">Oxidoreductase</fullName>
    </submittedName>
</protein>
<evidence type="ECO:0000256" key="10">
    <source>
        <dbReference type="SAM" id="SignalP"/>
    </source>
</evidence>
<keyword evidence="4" id="KW-0812">Transmembrane</keyword>
<dbReference type="GO" id="GO:0044718">
    <property type="term" value="P:siderophore transmembrane transport"/>
    <property type="evidence" value="ECO:0007669"/>
    <property type="project" value="TreeGrafter"/>
</dbReference>
<name>A0A2W7TW60_9FLAO</name>
<accession>A0A2W7TW60</accession>
<keyword evidence="6" id="KW-0798">TonB box</keyword>
<dbReference type="SUPFAM" id="SSF56935">
    <property type="entry name" value="Porins"/>
    <property type="match status" value="1"/>
</dbReference>
<dbReference type="Gene3D" id="2.40.170.20">
    <property type="entry name" value="TonB-dependent receptor, beta-barrel domain"/>
    <property type="match status" value="1"/>
</dbReference>
<dbReference type="Pfam" id="PF13715">
    <property type="entry name" value="CarbopepD_reg_2"/>
    <property type="match status" value="1"/>
</dbReference>
<dbReference type="InterPro" id="IPR036942">
    <property type="entry name" value="Beta-barrel_TonB_sf"/>
</dbReference>
<dbReference type="OrthoDB" id="9803050at2"/>
<evidence type="ECO:0000256" key="7">
    <source>
        <dbReference type="ARBA" id="ARBA00023136"/>
    </source>
</evidence>
<keyword evidence="5 10" id="KW-0732">Signal</keyword>
<keyword evidence="13" id="KW-1185">Reference proteome</keyword>